<keyword evidence="6 7" id="KW-0472">Membrane</keyword>
<dbReference type="Pfam" id="PF00528">
    <property type="entry name" value="BPD_transp_1"/>
    <property type="match status" value="1"/>
</dbReference>
<dbReference type="AlphaFoldDB" id="E6LD97"/>
<evidence type="ECO:0000313" key="10">
    <source>
        <dbReference type="Proteomes" id="UP000010296"/>
    </source>
</evidence>
<evidence type="ECO:0000256" key="7">
    <source>
        <dbReference type="RuleBase" id="RU363032"/>
    </source>
</evidence>
<dbReference type="STRING" id="888064.HMPREF9088_0337"/>
<dbReference type="GO" id="GO:0055085">
    <property type="term" value="P:transmembrane transport"/>
    <property type="evidence" value="ECO:0007669"/>
    <property type="project" value="InterPro"/>
</dbReference>
<dbReference type="PANTHER" id="PTHR30193:SF37">
    <property type="entry name" value="INNER MEMBRANE ABC TRANSPORTER PERMEASE PROTEIN YCJO"/>
    <property type="match status" value="1"/>
</dbReference>
<proteinExistence type="inferred from homology"/>
<feature type="transmembrane region" description="Helical" evidence="7">
    <location>
        <begin position="215"/>
        <end position="234"/>
    </location>
</feature>
<dbReference type="GO" id="GO:0005886">
    <property type="term" value="C:plasma membrane"/>
    <property type="evidence" value="ECO:0007669"/>
    <property type="project" value="UniProtKB-SubCell"/>
</dbReference>
<comment type="subcellular location">
    <subcellularLocation>
        <location evidence="1 7">Cell membrane</location>
        <topology evidence="1 7">Multi-pass membrane protein</topology>
    </subcellularLocation>
</comment>
<keyword evidence="10" id="KW-1185">Reference proteome</keyword>
<keyword evidence="4 7" id="KW-0812">Transmembrane</keyword>
<evidence type="ECO:0000256" key="5">
    <source>
        <dbReference type="ARBA" id="ARBA00022989"/>
    </source>
</evidence>
<dbReference type="InterPro" id="IPR051393">
    <property type="entry name" value="ABC_transporter_permease"/>
</dbReference>
<evidence type="ECO:0000256" key="3">
    <source>
        <dbReference type="ARBA" id="ARBA00022475"/>
    </source>
</evidence>
<evidence type="ECO:0000256" key="4">
    <source>
        <dbReference type="ARBA" id="ARBA00022692"/>
    </source>
</evidence>
<evidence type="ECO:0000313" key="9">
    <source>
        <dbReference type="EMBL" id="EFU74771.1"/>
    </source>
</evidence>
<feature type="transmembrane region" description="Helical" evidence="7">
    <location>
        <begin position="164"/>
        <end position="186"/>
    </location>
</feature>
<dbReference type="PROSITE" id="PS50928">
    <property type="entry name" value="ABC_TM1"/>
    <property type="match status" value="1"/>
</dbReference>
<dbReference type="InterPro" id="IPR000515">
    <property type="entry name" value="MetI-like"/>
</dbReference>
<feature type="transmembrane region" description="Helical" evidence="7">
    <location>
        <begin position="12"/>
        <end position="38"/>
    </location>
</feature>
<dbReference type="Proteomes" id="UP000010296">
    <property type="component" value="Unassembled WGS sequence"/>
</dbReference>
<comment type="caution">
    <text evidence="9">The sequence shown here is derived from an EMBL/GenBank/DDBJ whole genome shotgun (WGS) entry which is preliminary data.</text>
</comment>
<evidence type="ECO:0000256" key="6">
    <source>
        <dbReference type="ARBA" id="ARBA00023136"/>
    </source>
</evidence>
<accession>E6LD97</accession>
<name>E6LD97_ENTI1</name>
<dbReference type="SUPFAM" id="SSF160964">
    <property type="entry name" value="MalF N-terminal region-like"/>
    <property type="match status" value="1"/>
</dbReference>
<dbReference type="CDD" id="cd06261">
    <property type="entry name" value="TM_PBP2"/>
    <property type="match status" value="1"/>
</dbReference>
<keyword evidence="3" id="KW-1003">Cell membrane</keyword>
<dbReference type="HOGENOM" id="CLU_016047_0_2_9"/>
<dbReference type="Gene3D" id="1.10.3720.10">
    <property type="entry name" value="MetI-like"/>
    <property type="match status" value="1"/>
</dbReference>
<evidence type="ECO:0000256" key="2">
    <source>
        <dbReference type="ARBA" id="ARBA00022448"/>
    </source>
</evidence>
<feature type="transmembrane region" description="Helical" evidence="7">
    <location>
        <begin position="267"/>
        <end position="287"/>
    </location>
</feature>
<keyword evidence="2 7" id="KW-0813">Transport</keyword>
<comment type="similarity">
    <text evidence="7">Belongs to the binding-protein-dependent transport system permease family.</text>
</comment>
<evidence type="ECO:0000259" key="8">
    <source>
        <dbReference type="PROSITE" id="PS50928"/>
    </source>
</evidence>
<sequence>MEEEQPMKKTKAPYFFIAPAVILLLIFSIIPIFLALIISFTDMSLAGLADYSRIKFVGLENYINIFSDKTFGQAIFNTGYYVVIGVPLVILISLALAIMINFGENKFFQFMRLVFYSPSITNTVAIAVVWMYLYNPTIGLLNHLLSYLNIGPILWLTDAGTAKISLIIIAVWKAIGLNMLIFLAAIQGIPKVYYEAAEIDGANKWYQITRITIPLLRFSIFFVTVTTLIGWFQFFEEPFVMTKGGPLDSTLSVALFIYQNGFQYSKFGYAAAGSFVLFIAIIIVTSIQMKLQTRQKDSGM</sequence>
<reference evidence="9 10" key="1">
    <citation type="submission" date="2010-12" db="EMBL/GenBank/DDBJ databases">
        <authorList>
            <person name="Muzny D."/>
            <person name="Qin X."/>
            <person name="Deng J."/>
            <person name="Jiang H."/>
            <person name="Liu Y."/>
            <person name="Qu J."/>
            <person name="Song X.-Z."/>
            <person name="Zhang L."/>
            <person name="Thornton R."/>
            <person name="Coyle M."/>
            <person name="Francisco L."/>
            <person name="Jackson L."/>
            <person name="Javaid M."/>
            <person name="Korchina V."/>
            <person name="Kovar C."/>
            <person name="Mata R."/>
            <person name="Mathew T."/>
            <person name="Ngo R."/>
            <person name="Nguyen L."/>
            <person name="Nguyen N."/>
            <person name="Okwuonu G."/>
            <person name="Ongeri F."/>
            <person name="Pham C."/>
            <person name="Simmons D."/>
            <person name="Wilczek-Boney K."/>
            <person name="Hale W."/>
            <person name="Jakkamsetti A."/>
            <person name="Pham P."/>
            <person name="Ruth R."/>
            <person name="San Lucas F."/>
            <person name="Warren J."/>
            <person name="Zhang J."/>
            <person name="Zhao Z."/>
            <person name="Zhou C."/>
            <person name="Zhu D."/>
            <person name="Lee S."/>
            <person name="Bess C."/>
            <person name="Blankenburg K."/>
            <person name="Forbes L."/>
            <person name="Fu Q."/>
            <person name="Gubbala S."/>
            <person name="Hirani K."/>
            <person name="Jayaseelan J.C."/>
            <person name="Lara F."/>
            <person name="Munidasa M."/>
            <person name="Palculict T."/>
            <person name="Patil S."/>
            <person name="Pu L.-L."/>
            <person name="Saada N."/>
            <person name="Tang L."/>
            <person name="Weissenberger G."/>
            <person name="Zhu Y."/>
            <person name="Hemphill L."/>
            <person name="Shang Y."/>
            <person name="Youmans B."/>
            <person name="Ayvaz T."/>
            <person name="Ross M."/>
            <person name="Santibanez J."/>
            <person name="Aqrawi P."/>
            <person name="Gross S."/>
            <person name="Joshi V."/>
            <person name="Fowler G."/>
            <person name="Nazareth L."/>
            <person name="Reid J."/>
            <person name="Worley K."/>
            <person name="Petrosino J."/>
            <person name="Highlander S."/>
            <person name="Gibbs R."/>
        </authorList>
    </citation>
    <scope>NUCLEOTIDE SEQUENCE [LARGE SCALE GENOMIC DNA]</scope>
    <source>
        <strain evidence="10">DSM 15952 / CCUG 50447 / LMG 22039 / TP 1.5</strain>
    </source>
</reference>
<dbReference type="SUPFAM" id="SSF161098">
    <property type="entry name" value="MetI-like"/>
    <property type="match status" value="1"/>
</dbReference>
<feature type="transmembrane region" description="Helical" evidence="7">
    <location>
        <begin position="113"/>
        <end position="133"/>
    </location>
</feature>
<dbReference type="PANTHER" id="PTHR30193">
    <property type="entry name" value="ABC TRANSPORTER PERMEASE PROTEIN"/>
    <property type="match status" value="1"/>
</dbReference>
<gene>
    <name evidence="9" type="ORF">HMPREF9088_0337</name>
</gene>
<dbReference type="EMBL" id="AEPV01000012">
    <property type="protein sequence ID" value="EFU74771.1"/>
    <property type="molecule type" value="Genomic_DNA"/>
</dbReference>
<keyword evidence="5 7" id="KW-1133">Transmembrane helix</keyword>
<dbReference type="eggNOG" id="COG1175">
    <property type="taxonomic scope" value="Bacteria"/>
</dbReference>
<feature type="transmembrane region" description="Helical" evidence="7">
    <location>
        <begin position="79"/>
        <end position="101"/>
    </location>
</feature>
<dbReference type="InterPro" id="IPR035906">
    <property type="entry name" value="MetI-like_sf"/>
</dbReference>
<evidence type="ECO:0000256" key="1">
    <source>
        <dbReference type="ARBA" id="ARBA00004651"/>
    </source>
</evidence>
<protein>
    <submittedName>
        <fullName evidence="9">ABC transporter, permease protein</fullName>
    </submittedName>
</protein>
<feature type="domain" description="ABC transmembrane type-1" evidence="8">
    <location>
        <begin position="75"/>
        <end position="288"/>
    </location>
</feature>
<organism evidence="9 10">
    <name type="scientific">Enterococcus italicus (strain DSM 15952 / CCUG 50447 / LMG 22039 / TP 1.5)</name>
    <dbReference type="NCBI Taxonomy" id="888064"/>
    <lineage>
        <taxon>Bacteria</taxon>
        <taxon>Bacillati</taxon>
        <taxon>Bacillota</taxon>
        <taxon>Bacilli</taxon>
        <taxon>Lactobacillales</taxon>
        <taxon>Enterococcaceae</taxon>
        <taxon>Enterococcus</taxon>
    </lineage>
</organism>